<reference evidence="3 4" key="1">
    <citation type="journal article" date="2013" name="Curr. Biol.">
        <title>The Genome of the Foraminiferan Reticulomyxa filosa.</title>
        <authorList>
            <person name="Glockner G."/>
            <person name="Hulsmann N."/>
            <person name="Schleicher M."/>
            <person name="Noegel A.A."/>
            <person name="Eichinger L."/>
            <person name="Gallinger C."/>
            <person name="Pawlowski J."/>
            <person name="Sierra R."/>
            <person name="Euteneuer U."/>
            <person name="Pillet L."/>
            <person name="Moustafa A."/>
            <person name="Platzer M."/>
            <person name="Groth M."/>
            <person name="Szafranski K."/>
            <person name="Schliwa M."/>
        </authorList>
    </citation>
    <scope>NUCLEOTIDE SEQUENCE [LARGE SCALE GENOMIC DNA]</scope>
</reference>
<keyword evidence="1" id="KW-1133">Transmembrane helix</keyword>
<dbReference type="Gene3D" id="3.40.50.1000">
    <property type="entry name" value="HAD superfamily/HAD-like"/>
    <property type="match status" value="1"/>
</dbReference>
<dbReference type="Pfam" id="PF03031">
    <property type="entry name" value="NIF"/>
    <property type="match status" value="1"/>
</dbReference>
<dbReference type="EMBL" id="ASPP01006909">
    <property type="protein sequence ID" value="ETO28035.1"/>
    <property type="molecule type" value="Genomic_DNA"/>
</dbReference>
<evidence type="ECO:0000256" key="1">
    <source>
        <dbReference type="RuleBase" id="RU365079"/>
    </source>
</evidence>
<dbReference type="InterPro" id="IPR050365">
    <property type="entry name" value="TIM50"/>
</dbReference>
<dbReference type="PROSITE" id="PS50969">
    <property type="entry name" value="FCP1"/>
    <property type="match status" value="1"/>
</dbReference>
<keyword evidence="1" id="KW-0812">Transmembrane</keyword>
<comment type="subcellular location">
    <subcellularLocation>
        <location evidence="1">Mitochondrion inner membrane</location>
        <topology evidence="1">Single-pass membrane protein</topology>
    </subcellularLocation>
</comment>
<keyword evidence="1" id="KW-0653">Protein transport</keyword>
<dbReference type="InterPro" id="IPR023214">
    <property type="entry name" value="HAD_sf"/>
</dbReference>
<feature type="domain" description="FCP1 homology" evidence="2">
    <location>
        <begin position="1"/>
        <end position="112"/>
    </location>
</feature>
<dbReference type="GO" id="GO:0005744">
    <property type="term" value="C:TIM23 mitochondrial import inner membrane translocase complex"/>
    <property type="evidence" value="ECO:0007669"/>
    <property type="project" value="UniProtKB-UniRule"/>
</dbReference>
<accession>X6NP34</accession>
<keyword evidence="1" id="KW-0809">Transit peptide</keyword>
<evidence type="ECO:0000313" key="3">
    <source>
        <dbReference type="EMBL" id="ETO28035.1"/>
    </source>
</evidence>
<dbReference type="OrthoDB" id="287041at2759"/>
<keyword evidence="1" id="KW-0472">Membrane</keyword>
<gene>
    <name evidence="3" type="ORF">RFI_09097</name>
</gene>
<organism evidence="3 4">
    <name type="scientific">Reticulomyxa filosa</name>
    <dbReference type="NCBI Taxonomy" id="46433"/>
    <lineage>
        <taxon>Eukaryota</taxon>
        <taxon>Sar</taxon>
        <taxon>Rhizaria</taxon>
        <taxon>Retaria</taxon>
        <taxon>Foraminifera</taxon>
        <taxon>Monothalamids</taxon>
        <taxon>Reticulomyxidae</taxon>
        <taxon>Reticulomyxa</taxon>
    </lineage>
</organism>
<evidence type="ECO:0000259" key="2">
    <source>
        <dbReference type="PROSITE" id="PS50969"/>
    </source>
</evidence>
<dbReference type="AlphaFoldDB" id="X6NP34"/>
<keyword evidence="1" id="KW-0813">Transport</keyword>
<comment type="function">
    <text evidence="1">Essential component of the TIM23 complex, a complex that mediates the translocation of transit peptide-containing proteins across the mitochondrial inner membrane.</text>
</comment>
<comment type="similarity">
    <text evidence="1">Belongs to the TIM50 family.</text>
</comment>
<dbReference type="SUPFAM" id="SSF56784">
    <property type="entry name" value="HAD-like"/>
    <property type="match status" value="1"/>
</dbReference>
<feature type="transmembrane region" description="Helical" evidence="1">
    <location>
        <begin position="160"/>
        <end position="176"/>
    </location>
</feature>
<dbReference type="PANTHER" id="PTHR12210">
    <property type="entry name" value="DULLARD PROTEIN PHOSPHATASE"/>
    <property type="match status" value="1"/>
</dbReference>
<name>X6NP34_RETFI</name>
<keyword evidence="1" id="KW-0811">Translocation</keyword>
<proteinExistence type="inferred from homology"/>
<keyword evidence="1" id="KW-0496">Mitochondrion</keyword>
<comment type="caution">
    <text evidence="3">The sequence shown here is derived from an EMBL/GenBank/DDBJ whole genome shotgun (WGS) entry which is preliminary data.</text>
</comment>
<keyword evidence="4" id="KW-1185">Reference proteome</keyword>
<protein>
    <recommendedName>
        <fullName evidence="1">Mitochondrial import inner membrane translocase subunit TIM50</fullName>
    </recommendedName>
</protein>
<sequence>MITRATMQGWEVVLFGMEDKTEWTDSPDLIKLDEMGGMVSRYFWKNDCCFFNGHYCKDLHLLRRSLGQVLVIDSDPKNMQLFPENAIVIPQWDPLQSQDQELFKLFTLLDFFNTRQTVDVRTVLHCLRGKDIASTSISELGQSLQLAQKKKKWRFIERKNYLILLLLFFFLCPLTIQTSTTEKIKYKLAKKKNSFLLWKQLKFAKV</sequence>
<dbReference type="InterPro" id="IPR036412">
    <property type="entry name" value="HAD-like_sf"/>
</dbReference>
<dbReference type="GO" id="GO:0015031">
    <property type="term" value="P:protein transport"/>
    <property type="evidence" value="ECO:0007669"/>
    <property type="project" value="UniProtKB-KW"/>
</dbReference>
<dbReference type="InterPro" id="IPR004274">
    <property type="entry name" value="FCP1_dom"/>
</dbReference>
<evidence type="ECO:0000313" key="4">
    <source>
        <dbReference type="Proteomes" id="UP000023152"/>
    </source>
</evidence>
<comment type="subunit">
    <text evidence="1">Component of the TIM23 complex.</text>
</comment>
<dbReference type="Proteomes" id="UP000023152">
    <property type="component" value="Unassembled WGS sequence"/>
</dbReference>